<comment type="caution">
    <text evidence="4">The sequence shown here is derived from an EMBL/GenBank/DDBJ whole genome shotgun (WGS) entry which is preliminary data.</text>
</comment>
<gene>
    <name evidence="4" type="ORF">B4110_0916</name>
</gene>
<dbReference type="InterPro" id="IPR057253">
    <property type="entry name" value="CoiA-like_N"/>
</dbReference>
<accession>A0A150MFP2</accession>
<dbReference type="Proteomes" id="UP000075324">
    <property type="component" value="Unassembled WGS sequence"/>
</dbReference>
<evidence type="ECO:0000259" key="3">
    <source>
        <dbReference type="Pfam" id="PF25166"/>
    </source>
</evidence>
<evidence type="ECO:0000313" key="4">
    <source>
        <dbReference type="EMBL" id="KYD23238.1"/>
    </source>
</evidence>
<proteinExistence type="predicted"/>
<dbReference type="AlphaFoldDB" id="A0A150MFP2"/>
<protein>
    <recommendedName>
        <fullName evidence="6">Competence protein CoiA</fullName>
    </recommendedName>
</protein>
<organism evidence="4 5">
    <name type="scientific">Parageobacillus toebii</name>
    <dbReference type="NCBI Taxonomy" id="153151"/>
    <lineage>
        <taxon>Bacteria</taxon>
        <taxon>Bacillati</taxon>
        <taxon>Bacillota</taxon>
        <taxon>Bacilli</taxon>
        <taxon>Bacillales</taxon>
        <taxon>Anoxybacillaceae</taxon>
        <taxon>Parageobacillus</taxon>
    </lineage>
</organism>
<evidence type="ECO:0000259" key="1">
    <source>
        <dbReference type="Pfam" id="PF06054"/>
    </source>
</evidence>
<evidence type="ECO:0008006" key="6">
    <source>
        <dbReference type="Google" id="ProtNLM"/>
    </source>
</evidence>
<dbReference type="RefSeq" id="WP_235603723.1">
    <property type="nucleotide sequence ID" value="NZ_LQYW01000167.1"/>
</dbReference>
<sequence>MIILLVAMLRNGEFISLAKTWTKEELVQLKRREAFFCPACKREVVLKLGSRRIPHFAHKKDTACPYEYESESTRHLTGKLDLFSWLQRQNIRAKLEPYLPSIQQRPDILVAHNHLLYAMEYQCSTISEQLFQKRNDSYRIKGIRPIWILGAHHLRYRTIYHLALPRFQWMFAHHFPFVPRPLLFYYCSETKRLIRLVHLIPFSVRHTFAIPIVKPLHSVSFSDLLSSPVVSLPPSFWNDWLCRKKQWRLTFASYPNKITRLICSDFYRWGIIPSLFPTEAGWPLPHGYLFETPPFIWQTYVLIPFMQSESKHVSIHSIYRFIDERMAAGRLAARQLPLAMGQRYTQAVYEYLQLLTKLGYFQWESRKSLRLVKEFTFPKTMDEVIQQDQQMMEQMKMEPSLYHYINKLELNKNIV</sequence>
<dbReference type="EMBL" id="LQYW01000167">
    <property type="protein sequence ID" value="KYD23238.1"/>
    <property type="molecule type" value="Genomic_DNA"/>
</dbReference>
<dbReference type="InterPro" id="IPR057252">
    <property type="entry name" value="CoiA_C"/>
</dbReference>
<dbReference type="Pfam" id="PF25166">
    <property type="entry name" value="CoiA_C"/>
    <property type="match status" value="1"/>
</dbReference>
<dbReference type="Pfam" id="PF25164">
    <property type="entry name" value="CoiA_N"/>
    <property type="match status" value="1"/>
</dbReference>
<dbReference type="InterPro" id="IPR010330">
    <property type="entry name" value="CoiA_nuc"/>
</dbReference>
<reference evidence="4 5" key="1">
    <citation type="submission" date="2016-01" db="EMBL/GenBank/DDBJ databases">
        <title>Draft Genome Sequences of Seven Thermophilic Sporeformers Isolated from Foods.</title>
        <authorList>
            <person name="Berendsen E.M."/>
            <person name="Wells-Bennik M.H."/>
            <person name="Krawcyk A.O."/>
            <person name="De Jong A."/>
            <person name="Holsappel S."/>
            <person name="Eijlander R.T."/>
            <person name="Kuipers O.P."/>
        </authorList>
    </citation>
    <scope>NUCLEOTIDE SEQUENCE [LARGE SCALE GENOMIC DNA]</scope>
    <source>
        <strain evidence="4 5">B4110</strain>
    </source>
</reference>
<name>A0A150MFP2_9BACL</name>
<evidence type="ECO:0000259" key="2">
    <source>
        <dbReference type="Pfam" id="PF25164"/>
    </source>
</evidence>
<feature type="domain" description="Competence protein CoiA C-terminal" evidence="3">
    <location>
        <begin position="239"/>
        <end position="385"/>
    </location>
</feature>
<evidence type="ECO:0000313" key="5">
    <source>
        <dbReference type="Proteomes" id="UP000075324"/>
    </source>
</evidence>
<dbReference type="InterPro" id="IPR021176">
    <property type="entry name" value="Competence-induced_CoiA"/>
</dbReference>
<dbReference type="Pfam" id="PF06054">
    <property type="entry name" value="CoiA_nuc"/>
    <property type="match status" value="1"/>
</dbReference>
<dbReference type="PIRSF" id="PIRSF007487">
    <property type="entry name" value="Competence-induced_CoiA_bac"/>
    <property type="match status" value="1"/>
</dbReference>
<feature type="domain" description="Competence protein CoiA nuclease-like" evidence="1">
    <location>
        <begin position="71"/>
        <end position="226"/>
    </location>
</feature>
<dbReference type="PATRIC" id="fig|153151.4.peg.1753"/>
<feature type="domain" description="Competence protein CoiA-like N-terminal" evidence="2">
    <location>
        <begin position="19"/>
        <end position="66"/>
    </location>
</feature>